<dbReference type="EMBL" id="CM046397">
    <property type="protein sequence ID" value="KAI8534915.1"/>
    <property type="molecule type" value="Genomic_DNA"/>
</dbReference>
<accession>A0ACC0M238</accession>
<gene>
    <name evidence="1" type="ORF">RHMOL_Rhmol10G0133600</name>
</gene>
<proteinExistence type="predicted"/>
<comment type="caution">
    <text evidence="1">The sequence shown here is derived from an EMBL/GenBank/DDBJ whole genome shotgun (WGS) entry which is preliminary data.</text>
</comment>
<evidence type="ECO:0000313" key="2">
    <source>
        <dbReference type="Proteomes" id="UP001062846"/>
    </source>
</evidence>
<protein>
    <submittedName>
        <fullName evidence="1">Uncharacterized protein</fullName>
    </submittedName>
</protein>
<organism evidence="1 2">
    <name type="scientific">Rhododendron molle</name>
    <name type="common">Chinese azalea</name>
    <name type="synonym">Azalea mollis</name>
    <dbReference type="NCBI Taxonomy" id="49168"/>
    <lineage>
        <taxon>Eukaryota</taxon>
        <taxon>Viridiplantae</taxon>
        <taxon>Streptophyta</taxon>
        <taxon>Embryophyta</taxon>
        <taxon>Tracheophyta</taxon>
        <taxon>Spermatophyta</taxon>
        <taxon>Magnoliopsida</taxon>
        <taxon>eudicotyledons</taxon>
        <taxon>Gunneridae</taxon>
        <taxon>Pentapetalae</taxon>
        <taxon>asterids</taxon>
        <taxon>Ericales</taxon>
        <taxon>Ericaceae</taxon>
        <taxon>Ericoideae</taxon>
        <taxon>Rhodoreae</taxon>
        <taxon>Rhododendron</taxon>
    </lineage>
</organism>
<keyword evidence="2" id="KW-1185">Reference proteome</keyword>
<name>A0ACC0M238_RHOML</name>
<dbReference type="Proteomes" id="UP001062846">
    <property type="component" value="Chromosome 10"/>
</dbReference>
<evidence type="ECO:0000313" key="1">
    <source>
        <dbReference type="EMBL" id="KAI8534915.1"/>
    </source>
</evidence>
<sequence length="65" mass="6979">MVMCSGVHSTVLRISELSVRTSDNSDLISAINGSQSLVAEINPSPRKCAVRCYATYCTTPTRSLS</sequence>
<reference evidence="1" key="1">
    <citation type="submission" date="2022-02" db="EMBL/GenBank/DDBJ databases">
        <title>Plant Genome Project.</title>
        <authorList>
            <person name="Zhang R.-G."/>
        </authorList>
    </citation>
    <scope>NUCLEOTIDE SEQUENCE</scope>
    <source>
        <strain evidence="1">AT1</strain>
    </source>
</reference>